<keyword evidence="5" id="KW-0732">Signal</keyword>
<gene>
    <name evidence="7" type="ORF">MKQ68_01775</name>
</gene>
<protein>
    <submittedName>
        <fullName evidence="7">Carboxypeptidase-like regulatory domain-containing protein</fullName>
    </submittedName>
</protein>
<evidence type="ECO:0000256" key="4">
    <source>
        <dbReference type="ARBA" id="ARBA00023237"/>
    </source>
</evidence>
<keyword evidence="3" id="KW-0472">Membrane</keyword>
<name>A0ABY6J2E6_9BACT</name>
<dbReference type="InterPro" id="IPR008969">
    <property type="entry name" value="CarboxyPept-like_regulatory"/>
</dbReference>
<sequence length="1327" mass="146930">MKITAFLLTVFFLNVYASGRAQSVTLAGKNMHLKKVFSAIRQQTGYHVFFESDLMDASRKVSFNATNMPLHSFLELVLKDQPLGYEITSKTISIIPKGRPVKAMLVAGMDLMEEQPVTIPLVTGTITDYKGEPVSNASVRVKGTTLGAMTNSKGYFSLDNLPDNAVLIISSLGYKPIAVGIKTTSGGYTAYTLAKPQEDDLKYSSSAGIVLKIKMQPAIEELEKAVITSRRAAGAPVELTHRRHQTLSQVLEGSVPGLTLKTDIKTEVDMVYKGAPLRDLYDRFVRMGIDVAAQGYPTYEDYLKYFHDMAHTTAMPGGSSIPTDNHSFTNTITNNGIVPELRGASGFGGSTSGMLVVIDGFPQDNFPADYPMNNVESVRIVRDPAECIKWGPKAAGGIIMITTTGAQPGKMQINYSFNTYFAPKPDNSNGALHLASTKDVLDYYKEAYDKGLANYVEAPNMNNLTPAQRMLYALKKGTITSGVFQQQWDSLSLLSNRDQLQLLQQNVFSHNHTLSLAGGSQAYRFNVSGTYRNAMSNAKGSKSEDFILNLKNDWRLLKGKLRAQIDLNANFNKSLNPGSPNVGFMDPYEMLIGPDGNYVYSQYEVSPELNNTMQSLGFYNYGMNALEDLHNSHTRNRTSGANSRFNMAWDLTKNLQWSANVQYNPNRFTADYWEGMGASSQRKRINDHGLFRNATSGNVVDFYVPPGDMLRRSRIDTDIWNARTGLSFRKKLAGKHLLVASAGVGAGSETRTTTPDTTYYGYNTTTGTGLPILHTGQTSFVNYLGRSVYPSELLLRGLGAESKVRNANLNANVAYTFNDRYEISSGYGAVFMPVTGGNGDYAQLTDYVASGTWLVHHENFLNIPWISTLKVKADYEVISLPQLPPSVVMSRSQQPQWNTAAIFVSSYLPAQMNGQTSTNAGGQVQASFSGDRLFLTMRYNKPSQGKSQWSGNLSWDVTKERFFKSRTISSMMLDLTVADINPYQGIALMMSTNAPREGGGYSNVSITNFEVLPQYQRNKEAHVRLGLLKDRLLMDMIYYHNIRTGLTNGNIPTDPSTGLSAQYNYSEMLNRGVELQVVGRIIENKNFSWTSTINGAYNTNEVLNAPHVNYSANRSYLTSIHDGYATDNLWSYRWAGLDNQGNPQIFNGKGEKIATPDSTSLVYSGRLRAPWTGALIQNLEYKNFFLSARAMFNLGHVFRSYMPAASGSLDKNELIAKRWRQPGDEAFTDVPAMTNGSTSRNLIIQNSTNTIESADNIRLREIQLGYMFPAAMLKKASIKGLTVSMQLQNVALWTRNKYNIDPTSVTDNGLVGIRQPLQYMLSVNVNL</sequence>
<evidence type="ECO:0000259" key="6">
    <source>
        <dbReference type="Pfam" id="PF07660"/>
    </source>
</evidence>
<evidence type="ECO:0000256" key="2">
    <source>
        <dbReference type="ARBA" id="ARBA00022448"/>
    </source>
</evidence>
<dbReference type="Gene3D" id="2.40.170.20">
    <property type="entry name" value="TonB-dependent receptor, beta-barrel domain"/>
    <property type="match status" value="1"/>
</dbReference>
<feature type="signal peptide" evidence="5">
    <location>
        <begin position="1"/>
        <end position="17"/>
    </location>
</feature>
<feature type="chain" id="PRO_5045661726" evidence="5">
    <location>
        <begin position="18"/>
        <end position="1327"/>
    </location>
</feature>
<keyword evidence="2" id="KW-0813">Transport</keyword>
<dbReference type="InterPro" id="IPR037066">
    <property type="entry name" value="Plug_dom_sf"/>
</dbReference>
<dbReference type="Gene3D" id="2.170.130.10">
    <property type="entry name" value="TonB-dependent receptor, plug domain"/>
    <property type="match status" value="1"/>
</dbReference>
<dbReference type="Gene3D" id="2.60.40.1120">
    <property type="entry name" value="Carboxypeptidase-like, regulatory domain"/>
    <property type="match status" value="1"/>
</dbReference>
<dbReference type="SUPFAM" id="SSF56935">
    <property type="entry name" value="Porins"/>
    <property type="match status" value="1"/>
</dbReference>
<proteinExistence type="predicted"/>
<feature type="domain" description="Secretin/TonB short N-terminal" evidence="6">
    <location>
        <begin position="46"/>
        <end position="97"/>
    </location>
</feature>
<dbReference type="Pfam" id="PF07660">
    <property type="entry name" value="STN"/>
    <property type="match status" value="1"/>
</dbReference>
<accession>A0ABY6J2E6</accession>
<keyword evidence="8" id="KW-1185">Reference proteome</keyword>
<comment type="subcellular location">
    <subcellularLocation>
        <location evidence="1">Cell outer membrane</location>
    </subcellularLocation>
</comment>
<dbReference type="InterPro" id="IPR011662">
    <property type="entry name" value="Secretin/TonB_short_N"/>
</dbReference>
<keyword evidence="4" id="KW-0998">Cell outer membrane</keyword>
<dbReference type="Proteomes" id="UP001162741">
    <property type="component" value="Chromosome"/>
</dbReference>
<dbReference type="Pfam" id="PF13715">
    <property type="entry name" value="CarbopepD_reg_2"/>
    <property type="match status" value="1"/>
</dbReference>
<reference evidence="7" key="1">
    <citation type="submission" date="2022-10" db="EMBL/GenBank/DDBJ databases">
        <title>Chitinophaga sp. nov., isolated from soil.</title>
        <authorList>
            <person name="Jeon C.O."/>
        </authorList>
    </citation>
    <scope>NUCLEOTIDE SEQUENCE</scope>
    <source>
        <strain evidence="7">R8</strain>
    </source>
</reference>
<evidence type="ECO:0000256" key="3">
    <source>
        <dbReference type="ARBA" id="ARBA00023136"/>
    </source>
</evidence>
<dbReference type="InterPro" id="IPR036942">
    <property type="entry name" value="Beta-barrel_TonB_sf"/>
</dbReference>
<dbReference type="SUPFAM" id="SSF49464">
    <property type="entry name" value="Carboxypeptidase regulatory domain-like"/>
    <property type="match status" value="1"/>
</dbReference>
<evidence type="ECO:0000256" key="1">
    <source>
        <dbReference type="ARBA" id="ARBA00004442"/>
    </source>
</evidence>
<evidence type="ECO:0000256" key="5">
    <source>
        <dbReference type="SAM" id="SignalP"/>
    </source>
</evidence>
<dbReference type="EMBL" id="CP107006">
    <property type="protein sequence ID" value="UYQ93822.1"/>
    <property type="molecule type" value="Genomic_DNA"/>
</dbReference>
<organism evidence="7 8">
    <name type="scientific">Chitinophaga horti</name>
    <dbReference type="NCBI Taxonomy" id="2920382"/>
    <lineage>
        <taxon>Bacteria</taxon>
        <taxon>Pseudomonadati</taxon>
        <taxon>Bacteroidota</taxon>
        <taxon>Chitinophagia</taxon>
        <taxon>Chitinophagales</taxon>
        <taxon>Chitinophagaceae</taxon>
        <taxon>Chitinophaga</taxon>
    </lineage>
</organism>
<evidence type="ECO:0000313" key="8">
    <source>
        <dbReference type="Proteomes" id="UP001162741"/>
    </source>
</evidence>
<dbReference type="RefSeq" id="WP_264281819.1">
    <property type="nucleotide sequence ID" value="NZ_CP107006.1"/>
</dbReference>
<evidence type="ECO:0000313" key="7">
    <source>
        <dbReference type="EMBL" id="UYQ93822.1"/>
    </source>
</evidence>